<keyword evidence="2" id="KW-1185">Reference proteome</keyword>
<gene>
    <name evidence="1" type="ORF">HPF_10020</name>
</gene>
<accession>A0A4V1ABH9</accession>
<evidence type="ECO:0000313" key="1">
    <source>
        <dbReference type="EMBL" id="QBM28023.1"/>
    </source>
</evidence>
<dbReference type="AlphaFoldDB" id="A0A4V1ABH9"/>
<name>A0A4V1ABH9_HYDPS</name>
<dbReference type="KEGG" id="hpse:HPF_10020"/>
<sequence>MNAPQRIAKTPKAWEALSRPDLVGRRAHSLLLMANGRRSERELSALLGGDVSDLAAGLLQQGYLQPVPLMLYGDNDSA</sequence>
<evidence type="ECO:0008006" key="3">
    <source>
        <dbReference type="Google" id="ProtNLM"/>
    </source>
</evidence>
<dbReference type="RefSeq" id="WP_066154527.1">
    <property type="nucleotide sequence ID" value="NZ_CP037867.1"/>
</dbReference>
<reference evidence="1 2" key="1">
    <citation type="submission" date="2019-03" db="EMBL/GenBank/DDBJ databases">
        <authorList>
            <person name="Sebastian G."/>
            <person name="Baumann P."/>
            <person name="Ruckert C."/>
            <person name="Kalinowski J."/>
            <person name="Nebel B."/>
            <person name="Takors R."/>
            <person name="Blombach B."/>
        </authorList>
    </citation>
    <scope>NUCLEOTIDE SEQUENCE [LARGE SCALE GENOMIC DNA]</scope>
    <source>
        <strain evidence="1 2">DSM 1084</strain>
    </source>
</reference>
<evidence type="ECO:0000313" key="2">
    <source>
        <dbReference type="Proteomes" id="UP000293912"/>
    </source>
</evidence>
<protein>
    <recommendedName>
        <fullName evidence="3">DprA winged helix domain-containing protein</fullName>
    </recommendedName>
</protein>
<dbReference type="Proteomes" id="UP000293912">
    <property type="component" value="Chromosome"/>
</dbReference>
<organism evidence="1 2">
    <name type="scientific">Hydrogenophaga pseudoflava</name>
    <name type="common">Pseudomonas carboxydoflava</name>
    <dbReference type="NCBI Taxonomy" id="47421"/>
    <lineage>
        <taxon>Bacteria</taxon>
        <taxon>Pseudomonadati</taxon>
        <taxon>Pseudomonadota</taxon>
        <taxon>Betaproteobacteria</taxon>
        <taxon>Burkholderiales</taxon>
        <taxon>Comamonadaceae</taxon>
        <taxon>Hydrogenophaga</taxon>
    </lineage>
</organism>
<dbReference type="EMBL" id="CP037867">
    <property type="protein sequence ID" value="QBM28023.1"/>
    <property type="molecule type" value="Genomic_DNA"/>
</dbReference>
<proteinExistence type="predicted"/>